<dbReference type="AlphaFoldDB" id="A0A0E0KNH8"/>
<feature type="compositionally biased region" description="Basic residues" evidence="1">
    <location>
        <begin position="134"/>
        <end position="144"/>
    </location>
</feature>
<accession>A0A0E0KNH8</accession>
<reference evidence="2" key="2">
    <citation type="submission" date="2018-05" db="EMBL/GenBank/DDBJ databases">
        <title>OpunRS2 (Oryza punctata Reference Sequence Version 2).</title>
        <authorList>
            <person name="Zhang J."/>
            <person name="Kudrna D."/>
            <person name="Lee S."/>
            <person name="Talag J."/>
            <person name="Welchert J."/>
            <person name="Wing R.A."/>
        </authorList>
    </citation>
    <scope>NUCLEOTIDE SEQUENCE [LARGE SCALE GENOMIC DNA]</scope>
</reference>
<dbReference type="Gramene" id="OPUNC04G04750.5">
    <property type="protein sequence ID" value="OPUNC04G04750.5"/>
    <property type="gene ID" value="OPUNC04G04750"/>
</dbReference>
<dbReference type="EnsemblPlants" id="OPUNC04G04750.5">
    <property type="protein sequence ID" value="OPUNC04G04750.5"/>
    <property type="gene ID" value="OPUNC04G04750"/>
</dbReference>
<name>A0A0E0KNH8_ORYPU</name>
<evidence type="ECO:0000313" key="2">
    <source>
        <dbReference type="EnsemblPlants" id="OPUNC04G04750.5"/>
    </source>
</evidence>
<evidence type="ECO:0000256" key="1">
    <source>
        <dbReference type="SAM" id="MobiDB-lite"/>
    </source>
</evidence>
<reference evidence="2" key="1">
    <citation type="submission" date="2015-04" db="UniProtKB">
        <authorList>
            <consortium name="EnsemblPlants"/>
        </authorList>
    </citation>
    <scope>IDENTIFICATION</scope>
</reference>
<evidence type="ECO:0000313" key="3">
    <source>
        <dbReference type="Proteomes" id="UP000026962"/>
    </source>
</evidence>
<feature type="region of interest" description="Disordered" evidence="1">
    <location>
        <begin position="117"/>
        <end position="144"/>
    </location>
</feature>
<organism evidence="2">
    <name type="scientific">Oryza punctata</name>
    <name type="common">Red rice</name>
    <dbReference type="NCBI Taxonomy" id="4537"/>
    <lineage>
        <taxon>Eukaryota</taxon>
        <taxon>Viridiplantae</taxon>
        <taxon>Streptophyta</taxon>
        <taxon>Embryophyta</taxon>
        <taxon>Tracheophyta</taxon>
        <taxon>Spermatophyta</taxon>
        <taxon>Magnoliopsida</taxon>
        <taxon>Liliopsida</taxon>
        <taxon>Poales</taxon>
        <taxon>Poaceae</taxon>
        <taxon>BOP clade</taxon>
        <taxon>Oryzoideae</taxon>
        <taxon>Oryzeae</taxon>
        <taxon>Oryzinae</taxon>
        <taxon>Oryza</taxon>
    </lineage>
</organism>
<dbReference type="Proteomes" id="UP000026962">
    <property type="component" value="Chromosome 4"/>
</dbReference>
<proteinExistence type="predicted"/>
<keyword evidence="3" id="KW-1185">Reference proteome</keyword>
<feature type="compositionally biased region" description="Polar residues" evidence="1">
    <location>
        <begin position="119"/>
        <end position="133"/>
    </location>
</feature>
<dbReference type="HOGENOM" id="CLU_1091495_0_0_1"/>
<sequence length="255" mass="28333">MGQWLRYGHTGECREEEKEVGVDSTGGCQWFTGMSSGLDPEVGPEERKLGTVKSITKEAVNSDTIKRPRGRPPKILMPTIESTKPEIALVTSEAIKRSRAEVVTSCLIHLSEPNEKMVKSTSATGKEPASSNNAKRHGGSPQKKFKHITDITLDCAKSSNKESEHIVTTKKLGIGGGEQMVKENTLEHTNMKEHVGVIQELDYTSNRKKDKLNLITDPDLHEHKNGKFTEKLACTAVHKFYMRRSSNHTVALKKE</sequence>
<protein>
    <submittedName>
        <fullName evidence="2">Uncharacterized protein</fullName>
    </submittedName>
</protein>